<accession>A0A0W8FWL9</accession>
<name>A0A0W8FWL9_9ZZZZ</name>
<comment type="caution">
    <text evidence="1">The sequence shown here is derived from an EMBL/GenBank/DDBJ whole genome shotgun (WGS) entry which is preliminary data.</text>
</comment>
<proteinExistence type="predicted"/>
<gene>
    <name evidence="1" type="ORF">ASZ90_004952</name>
</gene>
<reference evidence="1" key="1">
    <citation type="journal article" date="2015" name="Proc. Natl. Acad. Sci. U.S.A.">
        <title>Networks of energetic and metabolic interactions define dynamics in microbial communities.</title>
        <authorList>
            <person name="Embree M."/>
            <person name="Liu J.K."/>
            <person name="Al-Bassam M.M."/>
            <person name="Zengler K."/>
        </authorList>
    </citation>
    <scope>NUCLEOTIDE SEQUENCE</scope>
</reference>
<evidence type="ECO:0000313" key="1">
    <source>
        <dbReference type="EMBL" id="KUG25233.1"/>
    </source>
</evidence>
<dbReference type="EMBL" id="LNQE01000741">
    <property type="protein sequence ID" value="KUG25233.1"/>
    <property type="molecule type" value="Genomic_DNA"/>
</dbReference>
<dbReference type="AlphaFoldDB" id="A0A0W8FWL9"/>
<organism evidence="1">
    <name type="scientific">hydrocarbon metagenome</name>
    <dbReference type="NCBI Taxonomy" id="938273"/>
    <lineage>
        <taxon>unclassified sequences</taxon>
        <taxon>metagenomes</taxon>
        <taxon>ecological metagenomes</taxon>
    </lineage>
</organism>
<sequence>MYPSGICIAAEIWFNVNVITTNLIPPMTITTRANEKIVD</sequence>
<protein>
    <submittedName>
        <fullName evidence="1">Uncharacterized protein</fullName>
    </submittedName>
</protein>